<feature type="transmembrane region" description="Helical" evidence="9">
    <location>
        <begin position="325"/>
        <end position="343"/>
    </location>
</feature>
<feature type="region of interest" description="Disordered" evidence="8">
    <location>
        <begin position="1"/>
        <end position="29"/>
    </location>
</feature>
<evidence type="ECO:0000256" key="4">
    <source>
        <dbReference type="ARBA" id="ARBA00022519"/>
    </source>
</evidence>
<keyword evidence="4" id="KW-0997">Cell inner membrane</keyword>
<feature type="transmembrane region" description="Helical" evidence="9">
    <location>
        <begin position="71"/>
        <end position="92"/>
    </location>
</feature>
<dbReference type="CDD" id="cd06579">
    <property type="entry name" value="TM_PBP1_transp_AraH_like"/>
    <property type="match status" value="1"/>
</dbReference>
<keyword evidence="2" id="KW-0813">Transport</keyword>
<comment type="subcellular location">
    <subcellularLocation>
        <location evidence="1">Cell membrane</location>
        <topology evidence="1">Multi-pass membrane protein</topology>
    </subcellularLocation>
</comment>
<keyword evidence="5 9" id="KW-0812">Transmembrane</keyword>
<evidence type="ECO:0000256" key="3">
    <source>
        <dbReference type="ARBA" id="ARBA00022475"/>
    </source>
</evidence>
<dbReference type="Proteomes" id="UP000662818">
    <property type="component" value="Chromosome"/>
</dbReference>
<evidence type="ECO:0000313" key="10">
    <source>
        <dbReference type="EMBL" id="QSR24890.1"/>
    </source>
</evidence>
<dbReference type="RefSeq" id="WP_207008887.1">
    <property type="nucleotide sequence ID" value="NZ_CP022295.1"/>
</dbReference>
<evidence type="ECO:0000256" key="5">
    <source>
        <dbReference type="ARBA" id="ARBA00022692"/>
    </source>
</evidence>
<gene>
    <name evidence="10" type="ORF">CFH99_04575</name>
</gene>
<dbReference type="EMBL" id="CP022295">
    <property type="protein sequence ID" value="QSR24890.1"/>
    <property type="molecule type" value="Genomic_DNA"/>
</dbReference>
<evidence type="ECO:0000256" key="6">
    <source>
        <dbReference type="ARBA" id="ARBA00022989"/>
    </source>
</evidence>
<evidence type="ECO:0000313" key="11">
    <source>
        <dbReference type="Proteomes" id="UP000662818"/>
    </source>
</evidence>
<dbReference type="PANTHER" id="PTHR32196">
    <property type="entry name" value="ABC TRANSPORTER PERMEASE PROTEIN YPHD-RELATED-RELATED"/>
    <property type="match status" value="1"/>
</dbReference>
<organism evidence="10 11">
    <name type="scientific">Nocardioides aromaticivorans</name>
    <dbReference type="NCBI Taxonomy" id="200618"/>
    <lineage>
        <taxon>Bacteria</taxon>
        <taxon>Bacillati</taxon>
        <taxon>Actinomycetota</taxon>
        <taxon>Actinomycetes</taxon>
        <taxon>Propionibacteriales</taxon>
        <taxon>Nocardioidaceae</taxon>
        <taxon>Nocardioides</taxon>
    </lineage>
</organism>
<reference evidence="10 11" key="1">
    <citation type="submission" date="2017-06" db="EMBL/GenBank/DDBJ databases">
        <title>Complete Genome Sequence of the Soil Carbazole-Degrading Bacterium Nocardioides aromaticivorans IC177.</title>
        <authorList>
            <person name="Vejarano F."/>
            <person name="Suzuki-Minakuchi C."/>
            <person name="Ohtsubo Y."/>
            <person name="Tsuda M."/>
            <person name="Okada K."/>
            <person name="Nojiri H."/>
        </authorList>
    </citation>
    <scope>NUCLEOTIDE SEQUENCE [LARGE SCALE GENOMIC DNA]</scope>
    <source>
        <strain evidence="10 11">IC177</strain>
    </source>
</reference>
<feature type="transmembrane region" description="Helical" evidence="9">
    <location>
        <begin position="39"/>
        <end position="59"/>
    </location>
</feature>
<feature type="transmembrane region" description="Helical" evidence="9">
    <location>
        <begin position="297"/>
        <end position="319"/>
    </location>
</feature>
<feature type="transmembrane region" description="Helical" evidence="9">
    <location>
        <begin position="99"/>
        <end position="116"/>
    </location>
</feature>
<sequence length="351" mass="35331">MSESNSLAVATTAPEEITPNAHDRAPETRRRRSSITKIVEAYALVGLLIVAVAFFSLWPETSDTFLSTANIQILVANQSVLGIIAMAALIPLIANEWDLSIGAIAGVASIFSAAAMSASQGVVVGILFGLGAGLAVGAANALLVTRLGVNGVITTLGMATVLDGVVNQKTGGLAINANIPQGVIDFGFKTVGGIPYVTLVMVGVALAVYYGLGHTPYGRYLYAIGSSASAATLVGIRSRVLIGSAFVISGLLAASGGILQVARQAGADPRVGAAFTLPALAAAFLSAAAIKPGKYNVGGAIVAIFFLATINNGLSLAGVPAYVSSYVNGCALIGGVGLAAFLGRRAARSRG</sequence>
<keyword evidence="7 9" id="KW-0472">Membrane</keyword>
<feature type="transmembrane region" description="Helical" evidence="9">
    <location>
        <begin position="193"/>
        <end position="211"/>
    </location>
</feature>
<keyword evidence="11" id="KW-1185">Reference proteome</keyword>
<proteinExistence type="predicted"/>
<accession>A0ABX7PG75</accession>
<dbReference type="PANTHER" id="PTHR32196:SF21">
    <property type="entry name" value="ABC TRANSPORTER PERMEASE PROTEIN YPHD-RELATED"/>
    <property type="match status" value="1"/>
</dbReference>
<dbReference type="Pfam" id="PF02653">
    <property type="entry name" value="BPD_transp_2"/>
    <property type="match status" value="1"/>
</dbReference>
<evidence type="ECO:0000256" key="9">
    <source>
        <dbReference type="SAM" id="Phobius"/>
    </source>
</evidence>
<keyword evidence="3" id="KW-1003">Cell membrane</keyword>
<evidence type="ECO:0000256" key="7">
    <source>
        <dbReference type="ARBA" id="ARBA00023136"/>
    </source>
</evidence>
<evidence type="ECO:0000256" key="1">
    <source>
        <dbReference type="ARBA" id="ARBA00004651"/>
    </source>
</evidence>
<evidence type="ECO:0000256" key="8">
    <source>
        <dbReference type="SAM" id="MobiDB-lite"/>
    </source>
</evidence>
<evidence type="ECO:0000256" key="2">
    <source>
        <dbReference type="ARBA" id="ARBA00022448"/>
    </source>
</evidence>
<name>A0ABX7PG75_9ACTN</name>
<feature type="transmembrane region" description="Helical" evidence="9">
    <location>
        <begin position="122"/>
        <end position="143"/>
    </location>
</feature>
<keyword evidence="6 9" id="KW-1133">Transmembrane helix</keyword>
<feature type="transmembrane region" description="Helical" evidence="9">
    <location>
        <begin position="241"/>
        <end position="259"/>
    </location>
</feature>
<feature type="transmembrane region" description="Helical" evidence="9">
    <location>
        <begin position="271"/>
        <end position="290"/>
    </location>
</feature>
<dbReference type="InterPro" id="IPR001851">
    <property type="entry name" value="ABC_transp_permease"/>
</dbReference>
<protein>
    <submittedName>
        <fullName evidence="10">ABC transporter permease</fullName>
    </submittedName>
</protein>